<dbReference type="PANTHER" id="PTHR36115">
    <property type="entry name" value="PROLINE-RICH ANTIGEN HOMOLOG-RELATED"/>
    <property type="match status" value="1"/>
</dbReference>
<evidence type="ECO:0000313" key="10">
    <source>
        <dbReference type="EMBL" id="NYF98783.1"/>
    </source>
</evidence>
<feature type="region of interest" description="Disordered" evidence="7">
    <location>
        <begin position="142"/>
        <end position="241"/>
    </location>
</feature>
<evidence type="ECO:0000256" key="7">
    <source>
        <dbReference type="SAM" id="MobiDB-lite"/>
    </source>
</evidence>
<protein>
    <submittedName>
        <fullName evidence="10">Putative RDD family membrane protein YckC</fullName>
    </submittedName>
</protein>
<evidence type="ECO:0000256" key="4">
    <source>
        <dbReference type="ARBA" id="ARBA00022692"/>
    </source>
</evidence>
<dbReference type="Pfam" id="PF06271">
    <property type="entry name" value="RDD"/>
    <property type="match status" value="1"/>
</dbReference>
<gene>
    <name evidence="10" type="ORF">BJY20_002175</name>
</gene>
<evidence type="ECO:0000313" key="11">
    <source>
        <dbReference type="Proteomes" id="UP000554054"/>
    </source>
</evidence>
<comment type="subcellular location">
    <subcellularLocation>
        <location evidence="1">Cell membrane</location>
        <topology evidence="1">Multi-pass membrane protein</topology>
    </subcellularLocation>
</comment>
<organism evidence="10 11">
    <name type="scientific">Janibacter cremeus</name>
    <dbReference type="NCBI Taxonomy" id="1285192"/>
    <lineage>
        <taxon>Bacteria</taxon>
        <taxon>Bacillati</taxon>
        <taxon>Actinomycetota</taxon>
        <taxon>Actinomycetes</taxon>
        <taxon>Micrococcales</taxon>
        <taxon>Intrasporangiaceae</taxon>
        <taxon>Janibacter</taxon>
    </lineage>
</organism>
<keyword evidence="6 8" id="KW-0472">Membrane</keyword>
<dbReference type="GO" id="GO:0005886">
    <property type="term" value="C:plasma membrane"/>
    <property type="evidence" value="ECO:0007669"/>
    <property type="project" value="UniProtKB-SubCell"/>
</dbReference>
<feature type="compositionally biased region" description="Pro residues" evidence="7">
    <location>
        <begin position="205"/>
        <end position="223"/>
    </location>
</feature>
<feature type="transmembrane region" description="Helical" evidence="8">
    <location>
        <begin position="14"/>
        <end position="34"/>
    </location>
</feature>
<accession>A0A852VVV1</accession>
<dbReference type="AlphaFoldDB" id="A0A852VVV1"/>
<dbReference type="PANTHER" id="PTHR36115:SF4">
    <property type="entry name" value="MEMBRANE PROTEIN"/>
    <property type="match status" value="1"/>
</dbReference>
<dbReference type="SUPFAM" id="SSF49879">
    <property type="entry name" value="SMAD/FHA domain"/>
    <property type="match status" value="1"/>
</dbReference>
<reference evidence="10 11" key="1">
    <citation type="submission" date="2020-07" db="EMBL/GenBank/DDBJ databases">
        <title>Sequencing the genomes of 1000 actinobacteria strains.</title>
        <authorList>
            <person name="Klenk H.-P."/>
        </authorList>
    </citation>
    <scope>NUCLEOTIDE SEQUENCE [LARGE SCALE GENOMIC DNA]</scope>
    <source>
        <strain evidence="10 11">DSM 26154</strain>
    </source>
</reference>
<dbReference type="PROSITE" id="PS50006">
    <property type="entry name" value="FHA_DOMAIN"/>
    <property type="match status" value="1"/>
</dbReference>
<evidence type="ECO:0000256" key="3">
    <source>
        <dbReference type="ARBA" id="ARBA00022553"/>
    </source>
</evidence>
<dbReference type="RefSeq" id="WP_185991555.1">
    <property type="nucleotide sequence ID" value="NZ_JACCAE010000001.1"/>
</dbReference>
<dbReference type="CDD" id="cd00060">
    <property type="entry name" value="FHA"/>
    <property type="match status" value="1"/>
</dbReference>
<feature type="domain" description="FHA" evidence="9">
    <location>
        <begin position="277"/>
        <end position="335"/>
    </location>
</feature>
<feature type="transmembrane region" description="Helical" evidence="8">
    <location>
        <begin position="40"/>
        <end position="60"/>
    </location>
</feature>
<dbReference type="EMBL" id="JACCAE010000001">
    <property type="protein sequence ID" value="NYF98783.1"/>
    <property type="molecule type" value="Genomic_DNA"/>
</dbReference>
<feature type="transmembrane region" description="Helical" evidence="8">
    <location>
        <begin position="101"/>
        <end position="122"/>
    </location>
</feature>
<evidence type="ECO:0000256" key="5">
    <source>
        <dbReference type="ARBA" id="ARBA00022989"/>
    </source>
</evidence>
<dbReference type="InterPro" id="IPR051791">
    <property type="entry name" value="Pra-immunoreactive"/>
</dbReference>
<keyword evidence="2" id="KW-1003">Cell membrane</keyword>
<comment type="caution">
    <text evidence="10">The sequence shown here is derived from an EMBL/GenBank/DDBJ whole genome shotgun (WGS) entry which is preliminary data.</text>
</comment>
<sequence length="366" mass="37711">MNAEATTAGLGQRLVARVIDWLCVLVIIAAAQAVSVLVDGAVGTTIGLLLYAFAVGFTLYNQVVRVGRQGGSLGKMVLSVRVVDERTREPIGIGRALARELVLGLLAGICLVPALVNLVVAAKDPRRQGWHDKAAASLVVRAGEQRSEGGESGRQAASPPSPATGASPSTPYAPTIPPPPGVSAPPAPEPSVDEPSAATTSGTTAPPPSGMVAPPPGVTPPPVQQASSTPQPQTDTGPVEETVMRPVAQKRAAAESAGRGWTVIAPDGARHVIDGPVLLGRDPDPTLVHDARVWSIDDPQLTMSKTHALLGIEEGVAWVEDWASTNGVALHRGEAQLVLEPHARTPLRDGDVIELGACLVSVEAGE</sequence>
<keyword evidence="11" id="KW-1185">Reference proteome</keyword>
<proteinExistence type="predicted"/>
<feature type="compositionally biased region" description="Low complexity" evidence="7">
    <location>
        <begin position="193"/>
        <end position="204"/>
    </location>
</feature>
<evidence type="ECO:0000256" key="6">
    <source>
        <dbReference type="ARBA" id="ARBA00023136"/>
    </source>
</evidence>
<dbReference type="InterPro" id="IPR008984">
    <property type="entry name" value="SMAD_FHA_dom_sf"/>
</dbReference>
<evidence type="ECO:0000256" key="2">
    <source>
        <dbReference type="ARBA" id="ARBA00022475"/>
    </source>
</evidence>
<keyword evidence="5 8" id="KW-1133">Transmembrane helix</keyword>
<dbReference type="Gene3D" id="2.60.200.20">
    <property type="match status" value="1"/>
</dbReference>
<dbReference type="InterPro" id="IPR010432">
    <property type="entry name" value="RDD"/>
</dbReference>
<evidence type="ECO:0000256" key="1">
    <source>
        <dbReference type="ARBA" id="ARBA00004651"/>
    </source>
</evidence>
<evidence type="ECO:0000259" key="9">
    <source>
        <dbReference type="PROSITE" id="PS50006"/>
    </source>
</evidence>
<keyword evidence="4 8" id="KW-0812">Transmembrane</keyword>
<keyword evidence="3" id="KW-0597">Phosphoprotein</keyword>
<dbReference type="Pfam" id="PF00498">
    <property type="entry name" value="FHA"/>
    <property type="match status" value="1"/>
</dbReference>
<feature type="compositionally biased region" description="Low complexity" evidence="7">
    <location>
        <begin position="153"/>
        <end position="173"/>
    </location>
</feature>
<feature type="compositionally biased region" description="Polar residues" evidence="7">
    <location>
        <begin position="224"/>
        <end position="236"/>
    </location>
</feature>
<name>A0A852VVV1_9MICO</name>
<dbReference type="Proteomes" id="UP000554054">
    <property type="component" value="Unassembled WGS sequence"/>
</dbReference>
<evidence type="ECO:0000256" key="8">
    <source>
        <dbReference type="SAM" id="Phobius"/>
    </source>
</evidence>
<feature type="compositionally biased region" description="Pro residues" evidence="7">
    <location>
        <begin position="174"/>
        <end position="189"/>
    </location>
</feature>
<dbReference type="InterPro" id="IPR000253">
    <property type="entry name" value="FHA_dom"/>
</dbReference>